<accession>A0A9P8UIC2</accession>
<evidence type="ECO:0000313" key="2">
    <source>
        <dbReference type="EMBL" id="KAH6652721.1"/>
    </source>
</evidence>
<protein>
    <submittedName>
        <fullName evidence="2">Uncharacterized protein</fullName>
    </submittedName>
</protein>
<dbReference type="PANTHER" id="PTHR39609">
    <property type="entry name" value="RFEG-RELATED"/>
    <property type="match status" value="1"/>
</dbReference>
<name>A0A9P8UIC2_9PEZI</name>
<dbReference type="RefSeq" id="XP_045956998.1">
    <property type="nucleotide sequence ID" value="XM_046098030.1"/>
</dbReference>
<evidence type="ECO:0000256" key="1">
    <source>
        <dbReference type="SAM" id="MobiDB-lite"/>
    </source>
</evidence>
<dbReference type="GeneID" id="70126922"/>
<proteinExistence type="predicted"/>
<evidence type="ECO:0000313" key="3">
    <source>
        <dbReference type="Proteomes" id="UP000758603"/>
    </source>
</evidence>
<comment type="caution">
    <text evidence="2">The sequence shown here is derived from an EMBL/GenBank/DDBJ whole genome shotgun (WGS) entry which is preliminary data.</text>
</comment>
<reference evidence="2" key="1">
    <citation type="journal article" date="2021" name="Nat. Commun.">
        <title>Genetic determinants of endophytism in the Arabidopsis root mycobiome.</title>
        <authorList>
            <person name="Mesny F."/>
            <person name="Miyauchi S."/>
            <person name="Thiergart T."/>
            <person name="Pickel B."/>
            <person name="Atanasova L."/>
            <person name="Karlsson M."/>
            <person name="Huettel B."/>
            <person name="Barry K.W."/>
            <person name="Haridas S."/>
            <person name="Chen C."/>
            <person name="Bauer D."/>
            <person name="Andreopoulos W."/>
            <person name="Pangilinan J."/>
            <person name="LaButti K."/>
            <person name="Riley R."/>
            <person name="Lipzen A."/>
            <person name="Clum A."/>
            <person name="Drula E."/>
            <person name="Henrissat B."/>
            <person name="Kohler A."/>
            <person name="Grigoriev I.V."/>
            <person name="Martin F.M."/>
            <person name="Hacquard S."/>
        </authorList>
    </citation>
    <scope>NUCLEOTIDE SEQUENCE</scope>
    <source>
        <strain evidence="2">MPI-SDFR-AT-0073</strain>
    </source>
</reference>
<sequence length="130" mass="14779">MSSQTLNRYWIPHIDINKRVITQELQYYLGPDATVRPYTREGEDGFLITTPGACLSDEQINDICLKSKEIWEKQAAAKAASSPDKPLKRPLHQPVLISSGDGAGRRSSDRKKPEPRKPYDGRRRSNTSRR</sequence>
<dbReference type="AlphaFoldDB" id="A0A9P8UIC2"/>
<gene>
    <name evidence="2" type="ORF">BKA67DRAFT_518699</name>
</gene>
<keyword evidence="3" id="KW-1185">Reference proteome</keyword>
<dbReference type="EMBL" id="JAGPXC010000005">
    <property type="protein sequence ID" value="KAH6652721.1"/>
    <property type="molecule type" value="Genomic_DNA"/>
</dbReference>
<dbReference type="Proteomes" id="UP000758603">
    <property type="component" value="Unassembled WGS sequence"/>
</dbReference>
<feature type="compositionally biased region" description="Basic and acidic residues" evidence="1">
    <location>
        <begin position="103"/>
        <end position="123"/>
    </location>
</feature>
<organism evidence="2 3">
    <name type="scientific">Truncatella angustata</name>
    <dbReference type="NCBI Taxonomy" id="152316"/>
    <lineage>
        <taxon>Eukaryota</taxon>
        <taxon>Fungi</taxon>
        <taxon>Dikarya</taxon>
        <taxon>Ascomycota</taxon>
        <taxon>Pezizomycotina</taxon>
        <taxon>Sordariomycetes</taxon>
        <taxon>Xylariomycetidae</taxon>
        <taxon>Amphisphaeriales</taxon>
        <taxon>Sporocadaceae</taxon>
        <taxon>Truncatella</taxon>
    </lineage>
</organism>
<dbReference type="OrthoDB" id="3827557at2759"/>
<dbReference type="PANTHER" id="PTHR39609:SF2">
    <property type="entry name" value="TRANSCRIPTION FACTOR RFEG"/>
    <property type="match status" value="1"/>
</dbReference>
<feature type="region of interest" description="Disordered" evidence="1">
    <location>
        <begin position="75"/>
        <end position="130"/>
    </location>
</feature>